<dbReference type="PROSITE" id="PS50206">
    <property type="entry name" value="RHODANESE_3"/>
    <property type="match status" value="1"/>
</dbReference>
<dbReference type="NCBIfam" id="NF001136">
    <property type="entry name" value="PRK00142.1-4"/>
    <property type="match status" value="1"/>
</dbReference>
<protein>
    <recommendedName>
        <fullName evidence="1">tRNA uridine(34) hydroxylase</fullName>
        <ecNumber evidence="1">1.14.-.-</ecNumber>
    </recommendedName>
    <alternativeName>
        <fullName evidence="1">tRNA hydroxylation protein O</fullName>
    </alternativeName>
</protein>
<feature type="region of interest" description="Disordered" evidence="2">
    <location>
        <begin position="288"/>
        <end position="315"/>
    </location>
</feature>
<accession>A0A4Z0LXD3</accession>
<evidence type="ECO:0000256" key="1">
    <source>
        <dbReference type="HAMAP-Rule" id="MF_00469"/>
    </source>
</evidence>
<gene>
    <name evidence="1" type="primary">trhO</name>
    <name evidence="4" type="ORF">E4634_17695</name>
</gene>
<dbReference type="InterPro" id="IPR036873">
    <property type="entry name" value="Rhodanese-like_dom_sf"/>
</dbReference>
<dbReference type="AlphaFoldDB" id="A0A4Z0LXD3"/>
<dbReference type="SMART" id="SM00450">
    <property type="entry name" value="RHOD"/>
    <property type="match status" value="1"/>
</dbReference>
<dbReference type="SUPFAM" id="SSF52821">
    <property type="entry name" value="Rhodanese/Cell cycle control phosphatase"/>
    <property type="match status" value="1"/>
</dbReference>
<evidence type="ECO:0000313" key="5">
    <source>
        <dbReference type="Proteomes" id="UP000298050"/>
    </source>
</evidence>
<dbReference type="CDD" id="cd01518">
    <property type="entry name" value="RHOD_YceA"/>
    <property type="match status" value="1"/>
</dbReference>
<keyword evidence="5" id="KW-1185">Reference proteome</keyword>
<dbReference type="EC" id="1.14.-.-" evidence="1"/>
<comment type="catalytic activity">
    <reaction evidence="1">
        <text>uridine(34) in tRNA + AH2 + O2 = 5-hydroxyuridine(34) in tRNA + A + H2O</text>
        <dbReference type="Rhea" id="RHEA:64224"/>
        <dbReference type="Rhea" id="RHEA-COMP:11727"/>
        <dbReference type="Rhea" id="RHEA-COMP:13381"/>
        <dbReference type="ChEBI" id="CHEBI:13193"/>
        <dbReference type="ChEBI" id="CHEBI:15377"/>
        <dbReference type="ChEBI" id="CHEBI:15379"/>
        <dbReference type="ChEBI" id="CHEBI:17499"/>
        <dbReference type="ChEBI" id="CHEBI:65315"/>
        <dbReference type="ChEBI" id="CHEBI:136877"/>
    </reaction>
</comment>
<dbReference type="InterPro" id="IPR001763">
    <property type="entry name" value="Rhodanese-like_dom"/>
</dbReference>
<sequence>MSQPVVVAALYRFVTLDDYRDLREPLLNRCLEAGTRGTLLLAREGINGTIAGSREAIDAVLAYLRSDPRLAQLEHKESSDDSMPFLRMKVKLKREIVTMGVDGIDPNRLVGTYVKPAQWNALIDDPEVLLLDTRNDYECAIGTFRGARDPQLNSFREFPDYVRRELDPARHRKVAMFCTGGIRCEKASAWMLEQGFEEVYHLEGGILKYLEEVPEARSSWQGECFVFDNRVAVNHRLEKGSYDQCYGCRRPITEADKVSPLYMRGVCCPHCHDSLSADQVARFSERQRQVELAGQRGETHVGAAPPERQRDSSAD</sequence>
<dbReference type="Pfam" id="PF00581">
    <property type="entry name" value="Rhodanese"/>
    <property type="match status" value="1"/>
</dbReference>
<evidence type="ECO:0000256" key="2">
    <source>
        <dbReference type="SAM" id="MobiDB-lite"/>
    </source>
</evidence>
<name>A0A4Z0LXD3_9GAMM</name>
<dbReference type="GO" id="GO:0016705">
    <property type="term" value="F:oxidoreductase activity, acting on paired donors, with incorporation or reduction of molecular oxygen"/>
    <property type="evidence" value="ECO:0007669"/>
    <property type="project" value="UniProtKB-UniRule"/>
</dbReference>
<dbReference type="PANTHER" id="PTHR43268:SF3">
    <property type="entry name" value="RHODANESE-LIKE DOMAIN-CONTAINING PROTEIN 7-RELATED"/>
    <property type="match status" value="1"/>
</dbReference>
<dbReference type="GO" id="GO:0006400">
    <property type="term" value="P:tRNA modification"/>
    <property type="evidence" value="ECO:0007669"/>
    <property type="project" value="UniProtKB-UniRule"/>
</dbReference>
<proteinExistence type="inferred from homology"/>
<keyword evidence="4" id="KW-0808">Transferase</keyword>
<dbReference type="InterPro" id="IPR040503">
    <property type="entry name" value="TRHO_N"/>
</dbReference>
<dbReference type="RefSeq" id="WP_135445985.1">
    <property type="nucleotide sequence ID" value="NZ_SRLE01000012.1"/>
</dbReference>
<dbReference type="PANTHER" id="PTHR43268">
    <property type="entry name" value="THIOSULFATE SULFURTRANSFERASE/RHODANESE-LIKE DOMAIN-CONTAINING PROTEIN 2"/>
    <property type="match status" value="1"/>
</dbReference>
<organism evidence="4 5">
    <name type="scientific">Mangrovimicrobium sediminis</name>
    <dbReference type="NCBI Taxonomy" id="2562682"/>
    <lineage>
        <taxon>Bacteria</taxon>
        <taxon>Pseudomonadati</taxon>
        <taxon>Pseudomonadota</taxon>
        <taxon>Gammaproteobacteria</taxon>
        <taxon>Cellvibrionales</taxon>
        <taxon>Halieaceae</taxon>
        <taxon>Mangrovimicrobium</taxon>
    </lineage>
</organism>
<keyword evidence="1" id="KW-0819">tRNA processing</keyword>
<dbReference type="Gene3D" id="3.30.70.100">
    <property type="match status" value="1"/>
</dbReference>
<comment type="similarity">
    <text evidence="1">Belongs to the TrhO family.</text>
</comment>
<dbReference type="Proteomes" id="UP000298050">
    <property type="component" value="Unassembled WGS sequence"/>
</dbReference>
<comment type="caution">
    <text evidence="4">The sequence shown here is derived from an EMBL/GenBank/DDBJ whole genome shotgun (WGS) entry which is preliminary data.</text>
</comment>
<dbReference type="Gene3D" id="3.40.250.10">
    <property type="entry name" value="Rhodanese-like domain"/>
    <property type="match status" value="1"/>
</dbReference>
<keyword evidence="1" id="KW-0560">Oxidoreductase</keyword>
<evidence type="ECO:0000259" key="3">
    <source>
        <dbReference type="PROSITE" id="PS50206"/>
    </source>
</evidence>
<dbReference type="HAMAP" id="MF_00469">
    <property type="entry name" value="TrhO"/>
    <property type="match status" value="1"/>
</dbReference>
<dbReference type="EMBL" id="SRLE01000012">
    <property type="protein sequence ID" value="TGD71941.1"/>
    <property type="molecule type" value="Genomic_DNA"/>
</dbReference>
<dbReference type="OrthoDB" id="9778326at2"/>
<feature type="domain" description="Rhodanese" evidence="3">
    <location>
        <begin position="124"/>
        <end position="218"/>
    </location>
</feature>
<comment type="function">
    <text evidence="1">Catalyzes oxygen-dependent 5-hydroxyuridine (ho5U) modification at position 34 in tRNAs.</text>
</comment>
<dbReference type="Pfam" id="PF17773">
    <property type="entry name" value="UPF0176_N"/>
    <property type="match status" value="1"/>
</dbReference>
<dbReference type="InterPro" id="IPR020936">
    <property type="entry name" value="TrhO"/>
</dbReference>
<evidence type="ECO:0000313" key="4">
    <source>
        <dbReference type="EMBL" id="TGD71941.1"/>
    </source>
</evidence>
<reference evidence="4 5" key="1">
    <citation type="submission" date="2019-04" db="EMBL/GenBank/DDBJ databases">
        <title>Taxonomy of novel Haliea sp. from mangrove soil of West Coast of India.</title>
        <authorList>
            <person name="Verma A."/>
            <person name="Kumar P."/>
            <person name="Krishnamurthi S."/>
        </authorList>
    </citation>
    <scope>NUCLEOTIDE SEQUENCE [LARGE SCALE GENOMIC DNA]</scope>
    <source>
        <strain evidence="4 5">SAOS-164</strain>
    </source>
</reference>
<dbReference type="GO" id="GO:0016740">
    <property type="term" value="F:transferase activity"/>
    <property type="evidence" value="ECO:0007669"/>
    <property type="project" value="UniProtKB-KW"/>
</dbReference>